<dbReference type="EMBL" id="CP068108">
    <property type="protein sequence ID" value="QQT98564.1"/>
    <property type="molecule type" value="Genomic_DNA"/>
</dbReference>
<dbReference type="RefSeq" id="WP_002985465.1">
    <property type="nucleotide sequence ID" value="NZ_CP068108.1"/>
</dbReference>
<organism evidence="1 2">
    <name type="scientific">Myroides odoratus</name>
    <name type="common">Flavobacterium odoratum</name>
    <dbReference type="NCBI Taxonomy" id="256"/>
    <lineage>
        <taxon>Bacteria</taxon>
        <taxon>Pseudomonadati</taxon>
        <taxon>Bacteroidota</taxon>
        <taxon>Flavobacteriia</taxon>
        <taxon>Flavobacteriales</taxon>
        <taxon>Flavobacteriaceae</taxon>
        <taxon>Myroides</taxon>
    </lineage>
</organism>
<name>A0A9Q7E9X7_MYROD</name>
<gene>
    <name evidence="1" type="ORF">I6I88_10020</name>
</gene>
<protein>
    <submittedName>
        <fullName evidence="1">Uncharacterized protein</fullName>
    </submittedName>
</protein>
<dbReference type="AlphaFoldDB" id="A0A9Q7E9X7"/>
<dbReference type="OrthoDB" id="2082687at2"/>
<evidence type="ECO:0000313" key="2">
    <source>
        <dbReference type="Proteomes" id="UP000596202"/>
    </source>
</evidence>
<dbReference type="Proteomes" id="UP000596202">
    <property type="component" value="Chromosome"/>
</dbReference>
<accession>A0A9Q7E9X7</accession>
<reference evidence="1 2" key="1">
    <citation type="submission" date="2021-01" db="EMBL/GenBank/DDBJ databases">
        <title>FDA dAtabase for Regulatory Grade micrObial Sequences (FDA-ARGOS): Supporting development and validation of Infectious Disease Dx tests.</title>
        <authorList>
            <person name="Sproer C."/>
            <person name="Gronow S."/>
            <person name="Severitt S."/>
            <person name="Schroder I."/>
            <person name="Tallon L."/>
            <person name="Sadzewicz L."/>
            <person name="Zhao X."/>
            <person name="Boylan J."/>
            <person name="Ott S."/>
            <person name="Bowen H."/>
            <person name="Vavikolanu K."/>
            <person name="Mehta A."/>
            <person name="Aluvathingal J."/>
            <person name="Nadendla S."/>
            <person name="Lowell S."/>
            <person name="Myers T."/>
            <person name="Yan Y."/>
            <person name="Sichtig H."/>
        </authorList>
    </citation>
    <scope>NUCLEOTIDE SEQUENCE [LARGE SCALE GENOMIC DNA]</scope>
    <source>
        <strain evidence="1 2">FDAARGOS_1131</strain>
    </source>
</reference>
<proteinExistence type="predicted"/>
<dbReference type="GeneID" id="93527993"/>
<sequence>MIIKVEIISQPYSGEYKERIYDIESPWNSQSWTFIKFTEDDYTEWCGQFRGVPKNAHVSLKNKIVLILTSDYLFQLDFNTADIIDFEDQPQYKSLSLTPSDDFLIADYTNIEKITSSIKNKRLIESPIEMDFIEFKNWSNNTLEFTCDKFIQWDKHYLMEYHDQTETINIKNVT</sequence>
<evidence type="ECO:0000313" key="1">
    <source>
        <dbReference type="EMBL" id="QQT98564.1"/>
    </source>
</evidence>